<dbReference type="InterPro" id="IPR045063">
    <property type="entry name" value="Dynamin_N"/>
</dbReference>
<reference evidence="2 3" key="1">
    <citation type="submission" date="2016-01" db="EMBL/GenBank/DDBJ databases">
        <title>Annotation of Pseudomonas oryzihabitans USDA-ARS-USMARC-56511.</title>
        <authorList>
            <person name="Harhay G.P."/>
            <person name="Harhay D.M."/>
            <person name="Smith T.P.L."/>
            <person name="Bono J.L."/>
            <person name="Heaton M.P."/>
            <person name="Clawson M.L."/>
            <person name="Chitko-Mckown C.G."/>
            <person name="Capik S.F."/>
            <person name="DeDonder K.D."/>
            <person name="Apley M.D."/>
            <person name="Lubbers B.V."/>
            <person name="White B.J."/>
            <person name="Larson R.L."/>
        </authorList>
    </citation>
    <scope>NUCLEOTIDE SEQUENCE [LARGE SCALE GENOMIC DNA]</scope>
    <source>
        <strain evidence="2 3">USDA-ARS-USMARC-56511</strain>
    </source>
</reference>
<dbReference type="SUPFAM" id="SSF52540">
    <property type="entry name" value="P-loop containing nucleoside triphosphate hydrolases"/>
    <property type="match status" value="1"/>
</dbReference>
<feature type="domain" description="Dynamin N-terminal" evidence="1">
    <location>
        <begin position="58"/>
        <end position="257"/>
    </location>
</feature>
<dbReference type="PANTHER" id="PTHR43681:SF1">
    <property type="entry name" value="SARCALUMENIN"/>
    <property type="match status" value="1"/>
</dbReference>
<dbReference type="KEGG" id="por:APT59_03315"/>
<dbReference type="InterPro" id="IPR027417">
    <property type="entry name" value="P-loop_NTPase"/>
</dbReference>
<dbReference type="PANTHER" id="PTHR43681">
    <property type="entry name" value="TRANSMEMBRANE GTPASE FZO"/>
    <property type="match status" value="1"/>
</dbReference>
<dbReference type="Gene3D" id="3.40.50.300">
    <property type="entry name" value="P-loop containing nucleotide triphosphate hydrolases"/>
    <property type="match status" value="1"/>
</dbReference>
<evidence type="ECO:0000313" key="2">
    <source>
        <dbReference type="EMBL" id="ALZ83270.1"/>
    </source>
</evidence>
<protein>
    <submittedName>
        <fullName evidence="2">GTPase</fullName>
    </submittedName>
</protein>
<name>A0A0U4W0J8_9PSED</name>
<sequence>MERLFRHVDAYATWKAELDTQLGRYRDWLQRNRLASPALDAALASCQSELQTDGITLAFAGEFSRGKTELINALFFADYGQRMLPSQAGRTTMCPTEIFFDAGADGSYLQLLPIDSRLDERSLGAWRQAPEAWQRFALDDRHPDAMATLLAKVTETREVETATAVQLGFDPEQLEQIDDAGLVSVPAWRHALISIDHPLLRQGLRILDTPGLNALGAEPELTLSLLPHAQAVLFLIGADTGVTASDLALWEQCVKPSLGDAPERLFAVMNKIDSLWDDLGGVAHVAQSLENVRQASARQLALPAEHILPLSAKQALLGKVRGDLELLARSQLDSLEQLLAERIVGARERLLQQRIVQQASGLLGASRTLIEQRLEAIRAQYAQLADEELPGAGLELQTARTRQEYDLYHRRLLDLRTTQNMLAGQRKLLTDLVATDRLDAHLETARREFRSSLTTVGINQSIARFFRVVEHDLLALDNEADRANKVLGAVYQRHNAENPLHPLEAPRLRIRPHVRELRQLQLKTEEVQRQVKTLLTEQSALARRFFATVAQEVQALQEGAHAQVLRWNDGALTPLVQHTREQKQLLETSMLALKQLTQQNLNSQEQVRRLQVHEDVLHRQLSEVSDMLKQISRPAPSQRHDNVVALPLARVG</sequence>
<dbReference type="AlphaFoldDB" id="A0A0U4W0J8"/>
<dbReference type="RefSeq" id="WP_059313541.1">
    <property type="nucleotide sequence ID" value="NZ_CP013987.1"/>
</dbReference>
<dbReference type="InterPro" id="IPR051943">
    <property type="entry name" value="TRAFAC_Dynamin-like_GTPase"/>
</dbReference>
<evidence type="ECO:0000313" key="3">
    <source>
        <dbReference type="Proteomes" id="UP000064137"/>
    </source>
</evidence>
<dbReference type="Pfam" id="PF00350">
    <property type="entry name" value="Dynamin_N"/>
    <property type="match status" value="1"/>
</dbReference>
<proteinExistence type="predicted"/>
<dbReference type="EMBL" id="CP013987">
    <property type="protein sequence ID" value="ALZ83270.1"/>
    <property type="molecule type" value="Genomic_DNA"/>
</dbReference>
<dbReference type="Proteomes" id="UP000064137">
    <property type="component" value="Chromosome"/>
</dbReference>
<accession>A0A0U4W0J8</accession>
<organism evidence="2 3">
    <name type="scientific">Pseudomonas oryzihabitans</name>
    <dbReference type="NCBI Taxonomy" id="47885"/>
    <lineage>
        <taxon>Bacteria</taxon>
        <taxon>Pseudomonadati</taxon>
        <taxon>Pseudomonadota</taxon>
        <taxon>Gammaproteobacteria</taxon>
        <taxon>Pseudomonadales</taxon>
        <taxon>Pseudomonadaceae</taxon>
        <taxon>Pseudomonas</taxon>
    </lineage>
</organism>
<dbReference type="OrthoDB" id="5295100at2"/>
<gene>
    <name evidence="2" type="ORF">APT59_03315</name>
</gene>
<evidence type="ECO:0000259" key="1">
    <source>
        <dbReference type="Pfam" id="PF00350"/>
    </source>
</evidence>